<evidence type="ECO:0000259" key="6">
    <source>
        <dbReference type="PROSITE" id="PS51294"/>
    </source>
</evidence>
<feature type="region of interest" description="Disordered" evidence="4">
    <location>
        <begin position="1"/>
        <end position="486"/>
    </location>
</feature>
<reference evidence="7" key="1">
    <citation type="journal article" date="2023" name="Mol. Phylogenet. Evol.">
        <title>Genome-scale phylogeny and comparative genomics of the fungal order Sordariales.</title>
        <authorList>
            <person name="Hensen N."/>
            <person name="Bonometti L."/>
            <person name="Westerberg I."/>
            <person name="Brannstrom I.O."/>
            <person name="Guillou S."/>
            <person name="Cros-Aarteil S."/>
            <person name="Calhoun S."/>
            <person name="Haridas S."/>
            <person name="Kuo A."/>
            <person name="Mondo S."/>
            <person name="Pangilinan J."/>
            <person name="Riley R."/>
            <person name="LaButti K."/>
            <person name="Andreopoulos B."/>
            <person name="Lipzen A."/>
            <person name="Chen C."/>
            <person name="Yan M."/>
            <person name="Daum C."/>
            <person name="Ng V."/>
            <person name="Clum A."/>
            <person name="Steindorff A."/>
            <person name="Ohm R.A."/>
            <person name="Martin F."/>
            <person name="Silar P."/>
            <person name="Natvig D.O."/>
            <person name="Lalanne C."/>
            <person name="Gautier V."/>
            <person name="Ament-Velasquez S.L."/>
            <person name="Kruys A."/>
            <person name="Hutchinson M.I."/>
            <person name="Powell A.J."/>
            <person name="Barry K."/>
            <person name="Miller A.N."/>
            <person name="Grigoriev I.V."/>
            <person name="Debuchy R."/>
            <person name="Gladieux P."/>
            <person name="Hiltunen Thoren M."/>
            <person name="Johannesson H."/>
        </authorList>
    </citation>
    <scope>NUCLEOTIDE SEQUENCE</scope>
    <source>
        <strain evidence="7">CBS 532.94</strain>
    </source>
</reference>
<dbReference type="SUPFAM" id="SSF46689">
    <property type="entry name" value="Homeodomain-like"/>
    <property type="match status" value="2"/>
</dbReference>
<dbReference type="Pfam" id="PF13921">
    <property type="entry name" value="Myb_DNA-bind_6"/>
    <property type="match status" value="1"/>
</dbReference>
<keyword evidence="2" id="KW-0238">DNA-binding</keyword>
<dbReference type="GO" id="GO:0005634">
    <property type="term" value="C:nucleus"/>
    <property type="evidence" value="ECO:0007669"/>
    <property type="project" value="UniProtKB-SubCell"/>
</dbReference>
<evidence type="ECO:0000256" key="3">
    <source>
        <dbReference type="ARBA" id="ARBA00023242"/>
    </source>
</evidence>
<dbReference type="InterPro" id="IPR051651">
    <property type="entry name" value="DMTF1_DNA-bind_reg"/>
</dbReference>
<feature type="compositionally biased region" description="Polar residues" evidence="4">
    <location>
        <begin position="365"/>
        <end position="388"/>
    </location>
</feature>
<evidence type="ECO:0000313" key="8">
    <source>
        <dbReference type="Proteomes" id="UP001303760"/>
    </source>
</evidence>
<name>A0AAN7HBX6_9PEZI</name>
<protein>
    <submittedName>
        <fullName evidence="7">Uncharacterized protein</fullName>
    </submittedName>
</protein>
<feature type="domain" description="HTH myb-type" evidence="6">
    <location>
        <begin position="539"/>
        <end position="592"/>
    </location>
</feature>
<feature type="compositionally biased region" description="Basic and acidic residues" evidence="4">
    <location>
        <begin position="452"/>
        <end position="462"/>
    </location>
</feature>
<dbReference type="PANTHER" id="PTHR46380">
    <property type="entry name" value="CYCLIN-D-BINDING MYB-LIKE TRANSCRIPTION FACTOR 1"/>
    <property type="match status" value="1"/>
</dbReference>
<dbReference type="PROSITE" id="PS50090">
    <property type="entry name" value="MYB_LIKE"/>
    <property type="match status" value="2"/>
</dbReference>
<feature type="compositionally biased region" description="Basic and acidic residues" evidence="4">
    <location>
        <begin position="1"/>
        <end position="15"/>
    </location>
</feature>
<dbReference type="InterPro" id="IPR001005">
    <property type="entry name" value="SANT/Myb"/>
</dbReference>
<evidence type="ECO:0000259" key="5">
    <source>
        <dbReference type="PROSITE" id="PS50090"/>
    </source>
</evidence>
<evidence type="ECO:0000256" key="1">
    <source>
        <dbReference type="ARBA" id="ARBA00004123"/>
    </source>
</evidence>
<gene>
    <name evidence="7" type="ORF">C8A03DRAFT_46513</name>
</gene>
<dbReference type="GO" id="GO:0000976">
    <property type="term" value="F:transcription cis-regulatory region binding"/>
    <property type="evidence" value="ECO:0007669"/>
    <property type="project" value="TreeGrafter"/>
</dbReference>
<dbReference type="Gene3D" id="1.10.10.60">
    <property type="entry name" value="Homeodomain-like"/>
    <property type="match status" value="2"/>
</dbReference>
<feature type="compositionally biased region" description="Basic residues" evidence="4">
    <location>
        <begin position="821"/>
        <end position="830"/>
    </location>
</feature>
<feature type="region of interest" description="Disordered" evidence="4">
    <location>
        <begin position="770"/>
        <end position="1009"/>
    </location>
</feature>
<dbReference type="Proteomes" id="UP001303760">
    <property type="component" value="Unassembled WGS sequence"/>
</dbReference>
<dbReference type="AlphaFoldDB" id="A0AAN7HBX6"/>
<dbReference type="InterPro" id="IPR009057">
    <property type="entry name" value="Homeodomain-like_sf"/>
</dbReference>
<comment type="subcellular location">
    <subcellularLocation>
        <location evidence="1">Nucleus</location>
    </subcellularLocation>
</comment>
<dbReference type="SMART" id="SM00717">
    <property type="entry name" value="SANT"/>
    <property type="match status" value="3"/>
</dbReference>
<dbReference type="EMBL" id="MU860276">
    <property type="protein sequence ID" value="KAK4235339.1"/>
    <property type="molecule type" value="Genomic_DNA"/>
</dbReference>
<keyword evidence="3" id="KW-0539">Nucleus</keyword>
<evidence type="ECO:0000313" key="7">
    <source>
        <dbReference type="EMBL" id="KAK4235339.1"/>
    </source>
</evidence>
<dbReference type="CDD" id="cd00167">
    <property type="entry name" value="SANT"/>
    <property type="match status" value="1"/>
</dbReference>
<organism evidence="7 8">
    <name type="scientific">Achaetomium macrosporum</name>
    <dbReference type="NCBI Taxonomy" id="79813"/>
    <lineage>
        <taxon>Eukaryota</taxon>
        <taxon>Fungi</taxon>
        <taxon>Dikarya</taxon>
        <taxon>Ascomycota</taxon>
        <taxon>Pezizomycotina</taxon>
        <taxon>Sordariomycetes</taxon>
        <taxon>Sordariomycetidae</taxon>
        <taxon>Sordariales</taxon>
        <taxon>Chaetomiaceae</taxon>
        <taxon>Achaetomium</taxon>
    </lineage>
</organism>
<dbReference type="InterPro" id="IPR017930">
    <property type="entry name" value="Myb_dom"/>
</dbReference>
<dbReference type="GO" id="GO:0003700">
    <property type="term" value="F:DNA-binding transcription factor activity"/>
    <property type="evidence" value="ECO:0007669"/>
    <property type="project" value="TreeGrafter"/>
</dbReference>
<comment type="caution">
    <text evidence="7">The sequence shown here is derived from an EMBL/GenBank/DDBJ whole genome shotgun (WGS) entry which is preliminary data.</text>
</comment>
<feature type="domain" description="Myb-like" evidence="5">
    <location>
        <begin position="591"/>
        <end position="660"/>
    </location>
</feature>
<proteinExistence type="predicted"/>
<evidence type="ECO:0000256" key="2">
    <source>
        <dbReference type="ARBA" id="ARBA00023125"/>
    </source>
</evidence>
<dbReference type="PROSITE" id="PS51294">
    <property type="entry name" value="HTH_MYB"/>
    <property type="match status" value="1"/>
</dbReference>
<feature type="domain" description="Myb-like" evidence="5">
    <location>
        <begin position="539"/>
        <end position="588"/>
    </location>
</feature>
<accession>A0AAN7HBX6</accession>
<evidence type="ECO:0000256" key="4">
    <source>
        <dbReference type="SAM" id="MobiDB-lite"/>
    </source>
</evidence>
<sequence length="1009" mass="112059">MGNETSKPEISEGRSRSLSPLPRDGLYSPDGGDDQPPLPSTMPASLATGEKRARPQRDPELSGKRRHRRSHMAPPETGRVSTDGRPLNASQPADSTVRALSPERTSRPATQPELSEVNDYVPLQRPGQVVTVLLTHPHGPVHESDMADAAEDVAAPQRKPSKKNKGKGKEVSLPEDSGPEGSTRVSDIGNEPPPSAQPPRKRGRRESDSKARKKKKSSQKTSTPESDAEVKQEPLDDVSGLVEPTAPERTEGGSRAAVRASTKRPPISNSPHFHSDSGYAEPDDQVQTKSEPEMDVEIPDGLPRSTGSEADALPDQNTAAVNTDDEITRNAGDETALGSDAASPEPALRNAGEEEANEHRDEQARINNNSQPSSPPRTASAKSPGSRSNTKRKTKRPFFPREDEENAQAFSELPADVAALTRSTRSKKPQVPVQGDAGPSAMTRNERKRKTRKEENAERAELSEEDDHPTGIRQYRSGPLSQTEQDAVAITQEEAIQLIHADPRDQDQAASRHLWAWIQDACPSRPRQKLINWCRQRFHNYIARGKWTKEQDDELAHLVEVHGKKWSLIAGLINRHQKDVRDRWRNYLICRDKVKTDVWSEDEEERLRELVEQSIENIRKKLPENSRKSPEQLINWLAISEAMGYTRSRLQCMEKWKRMRASEPIPDKAPTVLPPGSSWRLEKARTELRKITVNDKYTLVRAVRDSGVGTDKKINWKHIVRDIFGGKYERQTLIVTWGRLRQTVPDWEWKTTRDCARHLCDMYEREGNLGTAEGGEAEEERYKSPPSSPPLTAKANSRKRPVTADSTTKDNGARFGESHSKRSKGKRSTRGRAETSTEDVAMRDQAPIEPSALFTHNSRPVEEQPSPELGFEQSQLSPTVKAQAARTKRRERRASVAEQSSVSGENDDPPPAPKAAHAKTPKNSRESFSNGDTDGPERRSPRLKKRKLSGFLSAKTAKVNNRGGKAAMAGEAEGRPLASGKSWSVISSDMDDDMEDIPATLPASWRSGN</sequence>
<feature type="compositionally biased region" description="Basic and acidic residues" evidence="4">
    <location>
        <begin position="807"/>
        <end position="820"/>
    </location>
</feature>
<reference evidence="7" key="2">
    <citation type="submission" date="2023-05" db="EMBL/GenBank/DDBJ databases">
        <authorList>
            <consortium name="Lawrence Berkeley National Laboratory"/>
            <person name="Steindorff A."/>
            <person name="Hensen N."/>
            <person name="Bonometti L."/>
            <person name="Westerberg I."/>
            <person name="Brannstrom I.O."/>
            <person name="Guillou S."/>
            <person name="Cros-Aarteil S."/>
            <person name="Calhoun S."/>
            <person name="Haridas S."/>
            <person name="Kuo A."/>
            <person name="Mondo S."/>
            <person name="Pangilinan J."/>
            <person name="Riley R."/>
            <person name="Labutti K."/>
            <person name="Andreopoulos B."/>
            <person name="Lipzen A."/>
            <person name="Chen C."/>
            <person name="Yanf M."/>
            <person name="Daum C."/>
            <person name="Ng V."/>
            <person name="Clum A."/>
            <person name="Ohm R."/>
            <person name="Martin F."/>
            <person name="Silar P."/>
            <person name="Natvig D."/>
            <person name="Lalanne C."/>
            <person name="Gautier V."/>
            <person name="Ament-Velasquez S.L."/>
            <person name="Kruys A."/>
            <person name="Hutchinson M.I."/>
            <person name="Powell A.J."/>
            <person name="Barry K."/>
            <person name="Miller A.N."/>
            <person name="Grigoriev I.V."/>
            <person name="Debuchy R."/>
            <person name="Gladieux P."/>
            <person name="Thoren M.H."/>
            <person name="Johannesson H."/>
        </authorList>
    </citation>
    <scope>NUCLEOTIDE SEQUENCE</scope>
    <source>
        <strain evidence="7">CBS 532.94</strain>
    </source>
</reference>
<feature type="compositionally biased region" description="Basic residues" evidence="4">
    <location>
        <begin position="389"/>
        <end position="398"/>
    </location>
</feature>
<dbReference type="PANTHER" id="PTHR46380:SF2">
    <property type="entry name" value="CYCLIN-D-BINDING MYB-LIKE TRANSCRIPTION FACTOR 1"/>
    <property type="match status" value="1"/>
</dbReference>
<feature type="compositionally biased region" description="Basic and acidic residues" evidence="4">
    <location>
        <begin position="49"/>
        <end position="63"/>
    </location>
</feature>
<keyword evidence="8" id="KW-1185">Reference proteome</keyword>